<feature type="transmembrane region" description="Helical" evidence="7">
    <location>
        <begin position="29"/>
        <end position="52"/>
    </location>
</feature>
<evidence type="ECO:0000256" key="4">
    <source>
        <dbReference type="ARBA" id="ARBA00022692"/>
    </source>
</evidence>
<dbReference type="RefSeq" id="WP_158443944.1">
    <property type="nucleotide sequence ID" value="NZ_JAOAOS010000013.1"/>
</dbReference>
<dbReference type="InterPro" id="IPR050366">
    <property type="entry name" value="BP-dependent_transpt_permease"/>
</dbReference>
<evidence type="ECO:0000256" key="5">
    <source>
        <dbReference type="ARBA" id="ARBA00022989"/>
    </source>
</evidence>
<evidence type="ECO:0000256" key="7">
    <source>
        <dbReference type="RuleBase" id="RU363032"/>
    </source>
</evidence>
<dbReference type="InterPro" id="IPR000515">
    <property type="entry name" value="MetI-like"/>
</dbReference>
<reference evidence="10" key="1">
    <citation type="journal article" date="2019" name="Int. J. Syst. Evol. Microbiol.">
        <title>The Global Catalogue of Microorganisms (GCM) 10K type strain sequencing project: providing services to taxonomists for standard genome sequencing and annotation.</title>
        <authorList>
            <consortium name="The Broad Institute Genomics Platform"/>
            <consortium name="The Broad Institute Genome Sequencing Center for Infectious Disease"/>
            <person name="Wu L."/>
            <person name="Ma J."/>
        </authorList>
    </citation>
    <scope>NUCLEOTIDE SEQUENCE [LARGE SCALE GENOMIC DNA]</scope>
    <source>
        <strain evidence="10">CGMCC 1.15643</strain>
    </source>
</reference>
<feature type="transmembrane region" description="Helical" evidence="7">
    <location>
        <begin position="138"/>
        <end position="162"/>
    </location>
</feature>
<protein>
    <submittedName>
        <fullName evidence="9">ABC transporter permease</fullName>
    </submittedName>
</protein>
<name>A0ABW0F2A2_9HYPH</name>
<keyword evidence="2 7" id="KW-0813">Transport</keyword>
<dbReference type="EMBL" id="JBHSLI010000004">
    <property type="protein sequence ID" value="MFC5293522.1"/>
    <property type="molecule type" value="Genomic_DNA"/>
</dbReference>
<comment type="caution">
    <text evidence="9">The sequence shown here is derived from an EMBL/GenBank/DDBJ whole genome shotgun (WGS) entry which is preliminary data.</text>
</comment>
<organism evidence="9 10">
    <name type="scientific">Bosea minatitlanensis</name>
    <dbReference type="NCBI Taxonomy" id="128782"/>
    <lineage>
        <taxon>Bacteria</taxon>
        <taxon>Pseudomonadati</taxon>
        <taxon>Pseudomonadota</taxon>
        <taxon>Alphaproteobacteria</taxon>
        <taxon>Hyphomicrobiales</taxon>
        <taxon>Boseaceae</taxon>
        <taxon>Bosea</taxon>
    </lineage>
</organism>
<feature type="transmembrane region" description="Helical" evidence="7">
    <location>
        <begin position="256"/>
        <end position="279"/>
    </location>
</feature>
<dbReference type="InterPro" id="IPR035906">
    <property type="entry name" value="MetI-like_sf"/>
</dbReference>
<keyword evidence="4 7" id="KW-0812">Transmembrane</keyword>
<comment type="subcellular location">
    <subcellularLocation>
        <location evidence="1 7">Cell membrane</location>
        <topology evidence="1 7">Multi-pass membrane protein</topology>
    </subcellularLocation>
</comment>
<sequence length="294" mass="32021">MTSADIATPRLAFSRTKRHWLLRGAQRHVTVVIGGMLITLLVGTALLAPVLATHDPLALNVAHRLRAPSAEHWFGTDNLGRDVFSRTVYGGRISLLVGLGVAALTTLIGSVLGLLAGMYRWFDSVIMRIMDGLMAIPAILLAVAMMALARPGLLTVVIAITVPEVPRMVRLVRSVVLVIRELPYVEAATAIGARMPRLLLRHILPNALTPIIIQATYVCASAVLIESYLGFLGVGIPPEIPSWGNILSDGRSYVQLAFWIIFFPGMFLGFMVLAINMLGDGLRDMLDPRLARRF</sequence>
<proteinExistence type="inferred from homology"/>
<evidence type="ECO:0000256" key="1">
    <source>
        <dbReference type="ARBA" id="ARBA00004651"/>
    </source>
</evidence>
<dbReference type="Gene3D" id="1.10.3720.10">
    <property type="entry name" value="MetI-like"/>
    <property type="match status" value="1"/>
</dbReference>
<evidence type="ECO:0000313" key="9">
    <source>
        <dbReference type="EMBL" id="MFC5293522.1"/>
    </source>
</evidence>
<keyword evidence="3" id="KW-1003">Cell membrane</keyword>
<accession>A0ABW0F2A2</accession>
<evidence type="ECO:0000256" key="6">
    <source>
        <dbReference type="ARBA" id="ARBA00023136"/>
    </source>
</evidence>
<dbReference type="SUPFAM" id="SSF161098">
    <property type="entry name" value="MetI-like"/>
    <property type="match status" value="1"/>
</dbReference>
<feature type="transmembrane region" description="Helical" evidence="7">
    <location>
        <begin position="93"/>
        <end position="117"/>
    </location>
</feature>
<feature type="domain" description="ABC transmembrane type-1" evidence="8">
    <location>
        <begin position="95"/>
        <end position="279"/>
    </location>
</feature>
<comment type="similarity">
    <text evidence="7">Belongs to the binding-protein-dependent transport system permease family.</text>
</comment>
<dbReference type="PANTHER" id="PTHR43386">
    <property type="entry name" value="OLIGOPEPTIDE TRANSPORT SYSTEM PERMEASE PROTEIN APPC"/>
    <property type="match status" value="1"/>
</dbReference>
<evidence type="ECO:0000256" key="2">
    <source>
        <dbReference type="ARBA" id="ARBA00022448"/>
    </source>
</evidence>
<feature type="transmembrane region" description="Helical" evidence="7">
    <location>
        <begin position="212"/>
        <end position="236"/>
    </location>
</feature>
<evidence type="ECO:0000259" key="8">
    <source>
        <dbReference type="PROSITE" id="PS50928"/>
    </source>
</evidence>
<dbReference type="PROSITE" id="PS50928">
    <property type="entry name" value="ABC_TM1"/>
    <property type="match status" value="1"/>
</dbReference>
<dbReference type="PANTHER" id="PTHR43386:SF6">
    <property type="entry name" value="ABC TRANSPORTER PERMEASE PROTEIN"/>
    <property type="match status" value="1"/>
</dbReference>
<evidence type="ECO:0000256" key="3">
    <source>
        <dbReference type="ARBA" id="ARBA00022475"/>
    </source>
</evidence>
<dbReference type="CDD" id="cd06261">
    <property type="entry name" value="TM_PBP2"/>
    <property type="match status" value="1"/>
</dbReference>
<dbReference type="Pfam" id="PF00528">
    <property type="entry name" value="BPD_transp_1"/>
    <property type="match status" value="1"/>
</dbReference>
<dbReference type="Proteomes" id="UP001595976">
    <property type="component" value="Unassembled WGS sequence"/>
</dbReference>
<evidence type="ECO:0000313" key="10">
    <source>
        <dbReference type="Proteomes" id="UP001595976"/>
    </source>
</evidence>
<gene>
    <name evidence="9" type="ORF">ACFPK2_11035</name>
</gene>
<keyword evidence="5 7" id="KW-1133">Transmembrane helix</keyword>
<keyword evidence="6 7" id="KW-0472">Membrane</keyword>
<keyword evidence="10" id="KW-1185">Reference proteome</keyword>